<accession>A0A6J1Q6Y8</accession>
<dbReference type="RefSeq" id="XP_024876650.1">
    <property type="nucleotide sequence ID" value="XM_025020882.1"/>
</dbReference>
<name>A0A6J1Q6Y8_9HYME</name>
<dbReference type="AlphaFoldDB" id="A0A6J1Q6Y8"/>
<sequence>MMDIDMNAELDGDDGSETSQPSSERSSASSTFCTLEKDYARITNEMSSNKALAPFEAEYARLYESLYKAHRNEKELSGQCTMLKNEIVDNTYKIYELKRSVETYEDEIARLKEEVTKTTKLADAAHAREQNAQEMIENLRLNVTKLGLEIEQKNKQLAAEKE</sequence>
<dbReference type="OrthoDB" id="264785at2759"/>
<keyword evidence="1" id="KW-0175">Coiled coil</keyword>
<organism evidence="3 4">
    <name type="scientific">Temnothorax curvispinosus</name>
    <dbReference type="NCBI Taxonomy" id="300111"/>
    <lineage>
        <taxon>Eukaryota</taxon>
        <taxon>Metazoa</taxon>
        <taxon>Ecdysozoa</taxon>
        <taxon>Arthropoda</taxon>
        <taxon>Hexapoda</taxon>
        <taxon>Insecta</taxon>
        <taxon>Pterygota</taxon>
        <taxon>Neoptera</taxon>
        <taxon>Endopterygota</taxon>
        <taxon>Hymenoptera</taxon>
        <taxon>Apocrita</taxon>
        <taxon>Aculeata</taxon>
        <taxon>Formicoidea</taxon>
        <taxon>Formicidae</taxon>
        <taxon>Myrmicinae</taxon>
        <taxon>Temnothorax</taxon>
    </lineage>
</organism>
<reference evidence="4" key="1">
    <citation type="submission" date="2025-08" db="UniProtKB">
        <authorList>
            <consortium name="RefSeq"/>
        </authorList>
    </citation>
    <scope>IDENTIFICATION</scope>
    <source>
        <tissue evidence="4">Whole body</tissue>
    </source>
</reference>
<feature type="coiled-coil region" evidence="1">
    <location>
        <begin position="94"/>
        <end position="156"/>
    </location>
</feature>
<evidence type="ECO:0000256" key="2">
    <source>
        <dbReference type="SAM" id="MobiDB-lite"/>
    </source>
</evidence>
<feature type="compositionally biased region" description="Acidic residues" evidence="2">
    <location>
        <begin position="1"/>
        <end position="16"/>
    </location>
</feature>
<evidence type="ECO:0000313" key="3">
    <source>
        <dbReference type="Proteomes" id="UP000504618"/>
    </source>
</evidence>
<keyword evidence="3" id="KW-1185">Reference proteome</keyword>
<gene>
    <name evidence="4" type="primary">LOC112457700</name>
</gene>
<dbReference type="GeneID" id="112457700"/>
<evidence type="ECO:0000313" key="4">
    <source>
        <dbReference type="RefSeq" id="XP_024876650.1"/>
    </source>
</evidence>
<feature type="region of interest" description="Disordered" evidence="2">
    <location>
        <begin position="1"/>
        <end position="31"/>
    </location>
</feature>
<protein>
    <submittedName>
        <fullName evidence="4">Uncharacterized protein LOC112457700</fullName>
    </submittedName>
</protein>
<evidence type="ECO:0000256" key="1">
    <source>
        <dbReference type="SAM" id="Coils"/>
    </source>
</evidence>
<proteinExistence type="predicted"/>
<feature type="compositionally biased region" description="Low complexity" evidence="2">
    <location>
        <begin position="17"/>
        <end position="30"/>
    </location>
</feature>
<dbReference type="Proteomes" id="UP000504618">
    <property type="component" value="Unplaced"/>
</dbReference>